<proteinExistence type="predicted"/>
<comment type="caution">
    <text evidence="2">The sequence shown here is derived from an EMBL/GenBank/DDBJ whole genome shotgun (WGS) entry which is preliminary data.</text>
</comment>
<name>A0A4Z1PMK7_9PEZI</name>
<reference evidence="2 3" key="1">
    <citation type="submission" date="2019-04" db="EMBL/GenBank/DDBJ databases">
        <title>High contiguity whole genome sequence and gene annotation resource for two Venturia nashicola isolates.</title>
        <authorList>
            <person name="Prokchorchik M."/>
            <person name="Won K."/>
            <person name="Lee Y."/>
            <person name="Choi E.D."/>
            <person name="Segonzac C."/>
            <person name="Sohn K.H."/>
        </authorList>
    </citation>
    <scope>NUCLEOTIDE SEQUENCE [LARGE SCALE GENOMIC DNA]</scope>
    <source>
        <strain evidence="2 3">PRI2</strain>
    </source>
</reference>
<feature type="compositionally biased region" description="Basic and acidic residues" evidence="1">
    <location>
        <begin position="55"/>
        <end position="70"/>
    </location>
</feature>
<organism evidence="2 3">
    <name type="scientific">Venturia nashicola</name>
    <dbReference type="NCBI Taxonomy" id="86259"/>
    <lineage>
        <taxon>Eukaryota</taxon>
        <taxon>Fungi</taxon>
        <taxon>Dikarya</taxon>
        <taxon>Ascomycota</taxon>
        <taxon>Pezizomycotina</taxon>
        <taxon>Dothideomycetes</taxon>
        <taxon>Pleosporomycetidae</taxon>
        <taxon>Venturiales</taxon>
        <taxon>Venturiaceae</taxon>
        <taxon>Venturia</taxon>
    </lineage>
</organism>
<evidence type="ECO:0000313" key="3">
    <source>
        <dbReference type="Proteomes" id="UP000298493"/>
    </source>
</evidence>
<accession>A0A4Z1PMK7</accession>
<dbReference type="Proteomes" id="UP000298493">
    <property type="component" value="Unassembled WGS sequence"/>
</dbReference>
<protein>
    <submittedName>
        <fullName evidence="2">Uncharacterized protein</fullName>
    </submittedName>
</protein>
<gene>
    <name evidence="2" type="ORF">E6O75_ATG00021</name>
</gene>
<dbReference type="EMBL" id="SNSC02000001">
    <property type="protein sequence ID" value="TID27254.1"/>
    <property type="molecule type" value="Genomic_DNA"/>
</dbReference>
<evidence type="ECO:0000313" key="2">
    <source>
        <dbReference type="EMBL" id="TID27254.1"/>
    </source>
</evidence>
<evidence type="ECO:0000256" key="1">
    <source>
        <dbReference type="SAM" id="MobiDB-lite"/>
    </source>
</evidence>
<dbReference type="AlphaFoldDB" id="A0A4Z1PMK7"/>
<feature type="region of interest" description="Disordered" evidence="1">
    <location>
        <begin position="50"/>
        <end position="70"/>
    </location>
</feature>
<keyword evidence="3" id="KW-1185">Reference proteome</keyword>
<sequence>MEDMHSKVKAIALVTNRASALTEQGPALFFEPAMAQDLFCDGKAHLTLESAPQKRKADIDTIDNEKNKTL</sequence>